<evidence type="ECO:0000256" key="1">
    <source>
        <dbReference type="SAM" id="MobiDB-lite"/>
    </source>
</evidence>
<proteinExistence type="predicted"/>
<name>A0A484H5N8_9ZZZZ</name>
<sequence length="85" mass="9284">MRADTTKYISLFINNTSDGTFKVEQQLLDLPEKGTRIDRTDSRKLTRRPGQHPYHMPLTSKAASAAAEPEGATGSQASPAVEDIP</sequence>
<feature type="compositionally biased region" description="Low complexity" evidence="1">
    <location>
        <begin position="62"/>
        <end position="75"/>
    </location>
</feature>
<feature type="region of interest" description="Disordered" evidence="1">
    <location>
        <begin position="32"/>
        <end position="85"/>
    </location>
</feature>
<organism evidence="2">
    <name type="scientific">invertebrate metagenome</name>
    <dbReference type="NCBI Taxonomy" id="1711999"/>
    <lineage>
        <taxon>unclassified sequences</taxon>
        <taxon>metagenomes</taxon>
        <taxon>organismal metagenomes</taxon>
    </lineage>
</organism>
<evidence type="ECO:0000313" key="2">
    <source>
        <dbReference type="EMBL" id="VBB68794.1"/>
    </source>
</evidence>
<reference evidence="2" key="1">
    <citation type="submission" date="2018-10" db="EMBL/GenBank/DDBJ databases">
        <authorList>
            <person name="Gruber-Vodicka H."/>
            <person name="Jaeckle O."/>
        </authorList>
    </citation>
    <scope>NUCLEOTIDE SEQUENCE</scope>
</reference>
<dbReference type="AlphaFoldDB" id="A0A484H5N8"/>
<gene>
    <name evidence="2" type="ORF">RIEGSTA812A_PEG_267</name>
</gene>
<protein>
    <submittedName>
        <fullName evidence="2">Uncharacterized protein</fullName>
    </submittedName>
</protein>
<feature type="compositionally biased region" description="Basic and acidic residues" evidence="1">
    <location>
        <begin position="32"/>
        <end position="44"/>
    </location>
</feature>
<accession>A0A484H5N8</accession>
<dbReference type="EMBL" id="LR026963">
    <property type="protein sequence ID" value="VBB68794.1"/>
    <property type="molecule type" value="Genomic_DNA"/>
</dbReference>